<sequence>MNYLKEDFQEFTNALRTLKFWYMLLTLTLGCFIFSFVVNGILLPHNFFAGGLTGLALLFYDSIKEYISFSLLYALLNIP</sequence>
<organism evidence="2 3">
    <name type="scientific">SAR324 cluster bacterium</name>
    <dbReference type="NCBI Taxonomy" id="2024889"/>
    <lineage>
        <taxon>Bacteria</taxon>
        <taxon>Deltaproteobacteria</taxon>
        <taxon>SAR324 cluster</taxon>
    </lineage>
</organism>
<evidence type="ECO:0000256" key="1">
    <source>
        <dbReference type="SAM" id="Phobius"/>
    </source>
</evidence>
<dbReference type="Pfam" id="PF02588">
    <property type="entry name" value="YitT_membrane"/>
    <property type="match status" value="1"/>
</dbReference>
<dbReference type="Proteomes" id="UP000286732">
    <property type="component" value="Unassembled WGS sequence"/>
</dbReference>
<evidence type="ECO:0000313" key="2">
    <source>
        <dbReference type="EMBL" id="RTZ80463.1"/>
    </source>
</evidence>
<keyword evidence="1" id="KW-0472">Membrane</keyword>
<keyword evidence="1" id="KW-0812">Transmembrane</keyword>
<keyword evidence="1" id="KW-1133">Transmembrane helix</keyword>
<protein>
    <submittedName>
        <fullName evidence="2">Membrane protein</fullName>
    </submittedName>
</protein>
<comment type="caution">
    <text evidence="2">The sequence shown here is derived from an EMBL/GenBank/DDBJ whole genome shotgun (WGS) entry which is preliminary data.</text>
</comment>
<gene>
    <name evidence="2" type="ORF">DSY98_04375</name>
</gene>
<proteinExistence type="predicted"/>
<accession>A0A432GAJ0</accession>
<name>A0A432GAJ0_9DELT</name>
<feature type="transmembrane region" description="Helical" evidence="1">
    <location>
        <begin position="20"/>
        <end position="43"/>
    </location>
</feature>
<dbReference type="EMBL" id="QNZM01000165">
    <property type="protein sequence ID" value="RTZ80463.1"/>
    <property type="molecule type" value="Genomic_DNA"/>
</dbReference>
<reference evidence="2 3" key="1">
    <citation type="submission" date="2018-06" db="EMBL/GenBank/DDBJ databases">
        <title>Combined omics and stable isotope probing to characterize newly discovered Mariana Back-Arc vent microbial communities.</title>
        <authorList>
            <person name="Trembath-Reichert E."/>
            <person name="Huber J.A."/>
        </authorList>
    </citation>
    <scope>NUCLEOTIDE SEQUENCE [LARGE SCALE GENOMIC DNA]</scope>
    <source>
        <strain evidence="2">MAG 63_2</strain>
    </source>
</reference>
<dbReference type="AlphaFoldDB" id="A0A432GAJ0"/>
<dbReference type="PROSITE" id="PS51257">
    <property type="entry name" value="PROKAR_LIPOPROTEIN"/>
    <property type="match status" value="1"/>
</dbReference>
<feature type="non-terminal residue" evidence="2">
    <location>
        <position position="79"/>
    </location>
</feature>
<evidence type="ECO:0000313" key="3">
    <source>
        <dbReference type="Proteomes" id="UP000286732"/>
    </source>
</evidence>
<dbReference type="InterPro" id="IPR003740">
    <property type="entry name" value="YitT"/>
</dbReference>